<organism evidence="14 15">
    <name type="scientific">Elasticomyces elasticus</name>
    <dbReference type="NCBI Taxonomy" id="574655"/>
    <lineage>
        <taxon>Eukaryota</taxon>
        <taxon>Fungi</taxon>
        <taxon>Dikarya</taxon>
        <taxon>Ascomycota</taxon>
        <taxon>Pezizomycotina</taxon>
        <taxon>Dothideomycetes</taxon>
        <taxon>Dothideomycetidae</taxon>
        <taxon>Mycosphaerellales</taxon>
        <taxon>Teratosphaeriaceae</taxon>
        <taxon>Elasticomyces</taxon>
    </lineage>
</organism>
<dbReference type="PANTHER" id="PTHR20208">
    <property type="entry name" value="STRUCTURE-SPECIFIC ENDONUCLEASE SUBUNIT SLX1"/>
    <property type="match status" value="1"/>
</dbReference>
<dbReference type="HAMAP" id="MF_03100">
    <property type="entry name" value="Endonuc_su_Slx1"/>
    <property type="match status" value="1"/>
</dbReference>
<dbReference type="GO" id="GO:0000724">
    <property type="term" value="P:double-strand break repair via homologous recombination"/>
    <property type="evidence" value="ECO:0007669"/>
    <property type="project" value="TreeGrafter"/>
</dbReference>
<evidence type="ECO:0000256" key="5">
    <source>
        <dbReference type="ARBA" id="ARBA00022771"/>
    </source>
</evidence>
<dbReference type="InterPro" id="IPR000305">
    <property type="entry name" value="GIY-YIG_endonuc"/>
</dbReference>
<dbReference type="Gene3D" id="3.30.40.10">
    <property type="entry name" value="Zinc/RING finger domain, C3HC4 (zinc finger)"/>
    <property type="match status" value="1"/>
</dbReference>
<dbReference type="Pfam" id="PF01541">
    <property type="entry name" value="GIY-YIG"/>
    <property type="match status" value="1"/>
</dbReference>
<dbReference type="SMART" id="SM00249">
    <property type="entry name" value="PHD"/>
    <property type="match status" value="1"/>
</dbReference>
<evidence type="ECO:0000256" key="2">
    <source>
        <dbReference type="ARBA" id="ARBA00022723"/>
    </source>
</evidence>
<dbReference type="Proteomes" id="UP001310594">
    <property type="component" value="Unassembled WGS sequence"/>
</dbReference>
<keyword evidence="5" id="KW-0863">Zinc-finger</keyword>
<feature type="compositionally biased region" description="Acidic residues" evidence="12">
    <location>
        <begin position="379"/>
        <end position="392"/>
    </location>
</feature>
<comment type="similarity">
    <text evidence="11">Belongs to the SLX1 family.</text>
</comment>
<dbReference type="GO" id="GO:0033557">
    <property type="term" value="C:Slx1-Slx4 complex"/>
    <property type="evidence" value="ECO:0007669"/>
    <property type="project" value="UniProtKB-UniRule"/>
</dbReference>
<gene>
    <name evidence="14" type="primary">SLX1</name>
    <name evidence="14" type="ORF">LTR97_009271</name>
</gene>
<dbReference type="GO" id="GO:0008821">
    <property type="term" value="F:crossover junction DNA endonuclease activity"/>
    <property type="evidence" value="ECO:0007669"/>
    <property type="project" value="TreeGrafter"/>
</dbReference>
<feature type="region of interest" description="Disordered" evidence="12">
    <location>
        <begin position="305"/>
        <end position="392"/>
    </location>
</feature>
<keyword evidence="8 11" id="KW-0233">DNA recombination</keyword>
<dbReference type="InterPro" id="IPR035901">
    <property type="entry name" value="GIY-YIG_endonuc_sf"/>
</dbReference>
<keyword evidence="6 11" id="KW-0378">Hydrolase</keyword>
<evidence type="ECO:0000256" key="11">
    <source>
        <dbReference type="HAMAP-Rule" id="MF_03100"/>
    </source>
</evidence>
<dbReference type="Gene3D" id="3.40.1440.10">
    <property type="entry name" value="GIY-YIG endonuclease"/>
    <property type="match status" value="1"/>
</dbReference>
<comment type="subunit">
    <text evidence="11">Forms a heterodimer with SLX4.</text>
</comment>
<keyword evidence="10 11" id="KW-0539">Nucleus</keyword>
<dbReference type="GO" id="GO:0008270">
    <property type="term" value="F:zinc ion binding"/>
    <property type="evidence" value="ECO:0007669"/>
    <property type="project" value="UniProtKB-KW"/>
</dbReference>
<reference evidence="14" key="1">
    <citation type="submission" date="2023-08" db="EMBL/GenBank/DDBJ databases">
        <title>Black Yeasts Isolated from many extreme environments.</title>
        <authorList>
            <person name="Coleine C."/>
            <person name="Stajich J.E."/>
            <person name="Selbmann L."/>
        </authorList>
    </citation>
    <scope>NUCLEOTIDE SEQUENCE</scope>
    <source>
        <strain evidence="14">CCFEE 5810</strain>
    </source>
</reference>
<evidence type="ECO:0000256" key="10">
    <source>
        <dbReference type="ARBA" id="ARBA00023242"/>
    </source>
</evidence>
<keyword evidence="4 11" id="KW-0227">DNA damage</keyword>
<evidence type="ECO:0000256" key="3">
    <source>
        <dbReference type="ARBA" id="ARBA00022759"/>
    </source>
</evidence>
<accession>A0AAN7W5F6</accession>
<evidence type="ECO:0000256" key="9">
    <source>
        <dbReference type="ARBA" id="ARBA00023204"/>
    </source>
</evidence>
<evidence type="ECO:0000313" key="15">
    <source>
        <dbReference type="Proteomes" id="UP001310594"/>
    </source>
</evidence>
<evidence type="ECO:0000256" key="8">
    <source>
        <dbReference type="ARBA" id="ARBA00023172"/>
    </source>
</evidence>
<dbReference type="AlphaFoldDB" id="A0AAN7W5F6"/>
<dbReference type="EMBL" id="JAVRQU010000015">
    <property type="protein sequence ID" value="KAK5694681.1"/>
    <property type="molecule type" value="Genomic_DNA"/>
</dbReference>
<feature type="compositionally biased region" description="Acidic residues" evidence="12">
    <location>
        <begin position="313"/>
        <end position="323"/>
    </location>
</feature>
<dbReference type="InterPro" id="IPR050381">
    <property type="entry name" value="SLX1_endonuclease"/>
</dbReference>
<dbReference type="InterPro" id="IPR013083">
    <property type="entry name" value="Znf_RING/FYVE/PHD"/>
</dbReference>
<evidence type="ECO:0000259" key="13">
    <source>
        <dbReference type="PROSITE" id="PS50164"/>
    </source>
</evidence>
<evidence type="ECO:0000256" key="12">
    <source>
        <dbReference type="SAM" id="MobiDB-lite"/>
    </source>
</evidence>
<dbReference type="PANTHER" id="PTHR20208:SF10">
    <property type="entry name" value="STRUCTURE-SPECIFIC ENDONUCLEASE SUBUNIT SLX1"/>
    <property type="match status" value="1"/>
</dbReference>
<keyword evidence="2" id="KW-0479">Metal-binding</keyword>
<comment type="subcellular location">
    <subcellularLocation>
        <location evidence="11">Nucleus</location>
    </subcellularLocation>
</comment>
<keyword evidence="1 11" id="KW-0540">Nuclease</keyword>
<comment type="caution">
    <text evidence="14">The sequence shown here is derived from an EMBL/GenBank/DDBJ whole genome shotgun (WGS) entry which is preliminary data.</text>
</comment>
<feature type="domain" description="GIY-YIG" evidence="13">
    <location>
        <begin position="7"/>
        <end position="89"/>
    </location>
</feature>
<evidence type="ECO:0000256" key="7">
    <source>
        <dbReference type="ARBA" id="ARBA00022833"/>
    </source>
</evidence>
<dbReference type="InterPro" id="IPR048749">
    <property type="entry name" value="SLX1_C"/>
</dbReference>
<evidence type="ECO:0000313" key="14">
    <source>
        <dbReference type="EMBL" id="KAK5694681.1"/>
    </source>
</evidence>
<dbReference type="PROSITE" id="PS50164">
    <property type="entry name" value="GIY_YIG"/>
    <property type="match status" value="1"/>
</dbReference>
<keyword evidence="7" id="KW-0862">Zinc</keyword>
<protein>
    <submittedName>
        <fullName evidence="14">Slx4p interacting protein</fullName>
    </submittedName>
</protein>
<comment type="cofactor">
    <cofactor evidence="11">
        <name>a divalent metal cation</name>
        <dbReference type="ChEBI" id="CHEBI:60240"/>
    </cofactor>
</comment>
<proteinExistence type="inferred from homology"/>
<dbReference type="GO" id="GO:0017108">
    <property type="term" value="F:5'-flap endonuclease activity"/>
    <property type="evidence" value="ECO:0007669"/>
    <property type="project" value="InterPro"/>
</dbReference>
<evidence type="ECO:0000256" key="6">
    <source>
        <dbReference type="ARBA" id="ARBA00022801"/>
    </source>
</evidence>
<dbReference type="Pfam" id="PF21202">
    <property type="entry name" value="SLX1_C"/>
    <property type="match status" value="1"/>
</dbReference>
<evidence type="ECO:0000256" key="4">
    <source>
        <dbReference type="ARBA" id="ARBA00022763"/>
    </source>
</evidence>
<dbReference type="CDD" id="cd10455">
    <property type="entry name" value="GIY-YIG_SLX1"/>
    <property type="match status" value="1"/>
</dbReference>
<sequence length="392" mass="43642">MDKAIPAFYACYLLRSTVRHQSLYVGSTPVPIRRLRQHNGEAKGGAVRTSKDSLRPWEMTCLVTGFPSKIAALQFEWAWQNSHTTRHITAEARLTQAKSTTRFSPKSGKVRKRPARPRMCLTDRLANLYLLLRSSSFERWPLKVTFYADDVHRMWLRWTRQHLETLRPGITVAVDAPPKSEAKDTVSRIRALDVGYSALKPQIEKSRGLIENSEWLNCAICHGGLPSSGAATLVCTTEGCNAATHIECLSSAFLHAEGDVDAMVPTSGSCPSCNIELQWVDLAKELSLRTRGTKELELLFKEPRKRKKGQNEVDSDVDAESSADEDKMAGVLPDDDGWHELPESSADEAEPVRMHSDPSPPTKVSKFRGAATAPYSEPIIEDSDWDDAEIIA</sequence>
<dbReference type="InterPro" id="IPR001965">
    <property type="entry name" value="Znf_PHD"/>
</dbReference>
<name>A0AAN7W5F6_9PEZI</name>
<keyword evidence="9 11" id="KW-0234">DNA repair</keyword>
<keyword evidence="3 11" id="KW-0255">Endonuclease</keyword>
<dbReference type="FunFam" id="3.40.1440.10:FF:000006">
    <property type="entry name" value="Structure-specific endonuclease subunit SLX1"/>
    <property type="match status" value="1"/>
</dbReference>
<evidence type="ECO:0000256" key="1">
    <source>
        <dbReference type="ARBA" id="ARBA00022722"/>
    </source>
</evidence>
<comment type="caution">
    <text evidence="11">Lacks conserved residue(s) required for the propagation of feature annotation.</text>
</comment>
<comment type="function">
    <text evidence="11">Catalytic subunit of the SLX1-SLX4 structure-specific endonuclease that resolves DNA secondary structures generated during DNA repair and recombination. Has endonuclease activity towards branched DNA substrates, introducing single-strand cuts in duplex DNA close to junctions with ss-DNA.</text>
</comment>
<dbReference type="InterPro" id="IPR027520">
    <property type="entry name" value="Slx1"/>
</dbReference>